<accession>A0A0V0QZM4</accession>
<name>A0A0V0QZM4_PSEPJ</name>
<evidence type="ECO:0000313" key="1">
    <source>
        <dbReference type="EMBL" id="KRX07734.1"/>
    </source>
</evidence>
<dbReference type="AlphaFoldDB" id="A0A0V0QZM4"/>
<reference evidence="1 2" key="1">
    <citation type="journal article" date="2015" name="Sci. Rep.">
        <title>Genome of the facultative scuticociliatosis pathogen Pseudocohnilembus persalinus provides insight into its virulence through horizontal gene transfer.</title>
        <authorList>
            <person name="Xiong J."/>
            <person name="Wang G."/>
            <person name="Cheng J."/>
            <person name="Tian M."/>
            <person name="Pan X."/>
            <person name="Warren A."/>
            <person name="Jiang C."/>
            <person name="Yuan D."/>
            <person name="Miao W."/>
        </authorList>
    </citation>
    <scope>NUCLEOTIDE SEQUENCE [LARGE SCALE GENOMIC DNA]</scope>
    <source>
        <strain evidence="1">36N120E</strain>
    </source>
</reference>
<dbReference type="InParanoid" id="A0A0V0QZM4"/>
<dbReference type="OMA" id="PENTGCM"/>
<dbReference type="Proteomes" id="UP000054937">
    <property type="component" value="Unassembled WGS sequence"/>
</dbReference>
<dbReference type="OrthoDB" id="361007at2759"/>
<protein>
    <submittedName>
        <fullName evidence="1">Uncharacterized protein</fullName>
    </submittedName>
</protein>
<gene>
    <name evidence="1" type="ORF">PPERSA_05797</name>
</gene>
<comment type="caution">
    <text evidence="1">The sequence shown here is derived from an EMBL/GenBank/DDBJ whole genome shotgun (WGS) entry which is preliminary data.</text>
</comment>
<organism evidence="1 2">
    <name type="scientific">Pseudocohnilembus persalinus</name>
    <name type="common">Ciliate</name>
    <dbReference type="NCBI Taxonomy" id="266149"/>
    <lineage>
        <taxon>Eukaryota</taxon>
        <taxon>Sar</taxon>
        <taxon>Alveolata</taxon>
        <taxon>Ciliophora</taxon>
        <taxon>Intramacronucleata</taxon>
        <taxon>Oligohymenophorea</taxon>
        <taxon>Scuticociliatia</taxon>
        <taxon>Philasterida</taxon>
        <taxon>Pseudocohnilembidae</taxon>
        <taxon>Pseudocohnilembus</taxon>
    </lineage>
</organism>
<evidence type="ECO:0000313" key="2">
    <source>
        <dbReference type="Proteomes" id="UP000054937"/>
    </source>
</evidence>
<keyword evidence="2" id="KW-1185">Reference proteome</keyword>
<proteinExistence type="predicted"/>
<dbReference type="EMBL" id="LDAU01000081">
    <property type="protein sequence ID" value="KRX07734.1"/>
    <property type="molecule type" value="Genomic_DNA"/>
</dbReference>
<sequence>MQDPEAAYCNPSKLKLQLDKEGSGASMEQIRQLIGDVNELKFYDPREESYKCMDGRVKGYNFATPGGDFGEFLLALFVYENLTSELDQETVDFYFVSYLKYMNQDEFYMCTDDFAVSHLDEEVQISLDLNILINPSEFDQSDLIKALIKPDNQGDRHIKSLLKNAQLYGIRQDLVENLIISFYKVLWNKQSNLKDKLKLESLIGSPAQETAFLEIRSNEICEVYNLAPKLLSQKQTVTQEDGIQQQNNSQVFINHIDGIQQYRLNLAKFFAEEINNHMGIEIDYKTMHDRMIKHGLNFLEITGSRVAKHLPFYSLTLV</sequence>